<gene>
    <name evidence="1" type="ORF">RRG08_007313</name>
</gene>
<name>A0AAE0Y9F1_9GAST</name>
<evidence type="ECO:0000313" key="1">
    <source>
        <dbReference type="EMBL" id="KAK3737482.1"/>
    </source>
</evidence>
<sequence length="189" mass="21730">MTVSGECVMTVNVGIRLLRPIFKVMSHLHNAQWPTMTVSEHKLGAQCFIVFAIPSLYTYVNICYHNSGPHMTHYTNYLSDTYVNPCYHNSGPHLTHYTNYLLDTYVNPCYHNSGPHLTHYTISSTQPWRFYIAADRNKAISQPWEMFYLSCQFNEAMVFPREDPQVKSAQHAEINIGHCQQSCSALGYI</sequence>
<proteinExistence type="predicted"/>
<comment type="caution">
    <text evidence="1">The sequence shown here is derived from an EMBL/GenBank/DDBJ whole genome shotgun (WGS) entry which is preliminary data.</text>
</comment>
<keyword evidence="2" id="KW-1185">Reference proteome</keyword>
<accession>A0AAE0Y9F1</accession>
<dbReference type="Proteomes" id="UP001283361">
    <property type="component" value="Unassembled WGS sequence"/>
</dbReference>
<organism evidence="1 2">
    <name type="scientific">Elysia crispata</name>
    <name type="common">lettuce slug</name>
    <dbReference type="NCBI Taxonomy" id="231223"/>
    <lineage>
        <taxon>Eukaryota</taxon>
        <taxon>Metazoa</taxon>
        <taxon>Spiralia</taxon>
        <taxon>Lophotrochozoa</taxon>
        <taxon>Mollusca</taxon>
        <taxon>Gastropoda</taxon>
        <taxon>Heterobranchia</taxon>
        <taxon>Euthyneura</taxon>
        <taxon>Panpulmonata</taxon>
        <taxon>Sacoglossa</taxon>
        <taxon>Placobranchoidea</taxon>
        <taxon>Plakobranchidae</taxon>
        <taxon>Elysia</taxon>
    </lineage>
</organism>
<protein>
    <submittedName>
        <fullName evidence="1">Uncharacterized protein</fullName>
    </submittedName>
</protein>
<dbReference type="EMBL" id="JAWDGP010006646">
    <property type="protein sequence ID" value="KAK3737482.1"/>
    <property type="molecule type" value="Genomic_DNA"/>
</dbReference>
<reference evidence="1" key="1">
    <citation type="journal article" date="2023" name="G3 (Bethesda)">
        <title>A reference genome for the long-term kleptoplast-retaining sea slug Elysia crispata morphotype clarki.</title>
        <authorList>
            <person name="Eastman K.E."/>
            <person name="Pendleton A.L."/>
            <person name="Shaikh M.A."/>
            <person name="Suttiyut T."/>
            <person name="Ogas R."/>
            <person name="Tomko P."/>
            <person name="Gavelis G."/>
            <person name="Widhalm J.R."/>
            <person name="Wisecaver J.H."/>
        </authorList>
    </citation>
    <scope>NUCLEOTIDE SEQUENCE</scope>
    <source>
        <strain evidence="1">ECLA1</strain>
    </source>
</reference>
<dbReference type="AlphaFoldDB" id="A0AAE0Y9F1"/>
<evidence type="ECO:0000313" key="2">
    <source>
        <dbReference type="Proteomes" id="UP001283361"/>
    </source>
</evidence>